<dbReference type="InterPro" id="IPR008490">
    <property type="entry name" value="Transposase_InsH_N"/>
</dbReference>
<dbReference type="InterPro" id="IPR025668">
    <property type="entry name" value="Tnp_DDE_dom"/>
</dbReference>
<dbReference type="PANTHER" id="PTHR35604">
    <property type="entry name" value="TRANSPOSASE INSH FOR INSERTION SEQUENCE ELEMENT IS5A-RELATED"/>
    <property type="match status" value="1"/>
</dbReference>
<feature type="domain" description="Transposase InsH N-terminal" evidence="2">
    <location>
        <begin position="35"/>
        <end position="113"/>
    </location>
</feature>
<evidence type="ECO:0000313" key="5">
    <source>
        <dbReference type="Proteomes" id="UP000008207"/>
    </source>
</evidence>
<keyword evidence="5" id="KW-1185">Reference proteome</keyword>
<dbReference type="InterPro" id="IPR047629">
    <property type="entry name" value="IS1182_transpos"/>
</dbReference>
<dbReference type="Proteomes" id="UP000008207">
    <property type="component" value="Chromosome"/>
</dbReference>
<evidence type="ECO:0000259" key="3">
    <source>
        <dbReference type="Pfam" id="PF13751"/>
    </source>
</evidence>
<dbReference type="EMBL" id="CP001349">
    <property type="protein sequence ID" value="ACL55877.1"/>
    <property type="molecule type" value="Genomic_DNA"/>
</dbReference>
<dbReference type="STRING" id="460265.Mnod_0852"/>
<reference evidence="4 5" key="1">
    <citation type="submission" date="2009-01" db="EMBL/GenBank/DDBJ databases">
        <title>Complete sequence of chromosome of Methylobacterium nodulans ORS 2060.</title>
        <authorList>
            <consortium name="US DOE Joint Genome Institute"/>
            <person name="Lucas S."/>
            <person name="Copeland A."/>
            <person name="Lapidus A."/>
            <person name="Glavina del Rio T."/>
            <person name="Dalin E."/>
            <person name="Tice H."/>
            <person name="Bruce D."/>
            <person name="Goodwin L."/>
            <person name="Pitluck S."/>
            <person name="Sims D."/>
            <person name="Brettin T."/>
            <person name="Detter J.C."/>
            <person name="Han C."/>
            <person name="Larimer F."/>
            <person name="Land M."/>
            <person name="Hauser L."/>
            <person name="Kyrpides N."/>
            <person name="Ivanova N."/>
            <person name="Marx C.J."/>
            <person name="Richardson P."/>
        </authorList>
    </citation>
    <scope>NUCLEOTIDE SEQUENCE [LARGE SCALE GENOMIC DNA]</scope>
    <source>
        <strain evidence="5">LMG 21967 / CNCM I-2342 / ORS 2060</strain>
    </source>
</reference>
<sequence>MSLDTTRTYVVPDQTAQVARALFPTGTPVMRLYDDLHMVVEDRDFADLFPARGRPAEAPVRLALATLLQFREGLTDRPAADAVRTRIDWKYLLCQELADVGFDHTVLSEFRTRLLAHGAESRLLDATLELARGRGLLKGGGRQRSDSTHVLGAMRTMSRLEVVGETLRRALNALATAAPDWLRACTTPTWVERYGLRASEFRLPKSEAGRRAWAVQTGVDGFTLLALATADGAPPALRDVAALETVRQVWVQNFLVEHGPEGPRVAWRTNDQGPPSGRSIGSPDDAEARYATTGATVWSGYKVQLTETCDEGTPNLITNVETTTAAVSDDATPSTIHAALDARDLLPKTPIADTGFVNAALFVDARERYGVDLIGPTRGDRPWQVQAGAGFAARDFAIDFAQQRATCPAGKGSQSWTLALARGTTPVIKIKFAVADCQACPLRPQCTRSTSARRAITIRPEAQHEALRVGRAREQTADFAAEYARRAGVEGTIAQGVRSSRLRRTPYFGHAKTHLAHLMTAAVMNLARLLRWLADEPKAQTRHSAFARLHPLAA</sequence>
<dbReference type="PANTHER" id="PTHR35604:SF2">
    <property type="entry name" value="TRANSPOSASE INSH FOR INSERTION SEQUENCE ELEMENT IS5A-RELATED"/>
    <property type="match status" value="1"/>
</dbReference>
<dbReference type="OrthoDB" id="3313640at2"/>
<dbReference type="NCBIfam" id="NF033551">
    <property type="entry name" value="transpos_IS1182"/>
    <property type="match status" value="1"/>
</dbReference>
<dbReference type="RefSeq" id="WP_015927581.1">
    <property type="nucleotide sequence ID" value="NC_011894.1"/>
</dbReference>
<dbReference type="HOGENOM" id="CLU_028885_2_0_5"/>
<dbReference type="Pfam" id="PF13751">
    <property type="entry name" value="DDE_Tnp_1_6"/>
    <property type="match status" value="1"/>
</dbReference>
<accession>B8IGH7</accession>
<evidence type="ECO:0000256" key="1">
    <source>
        <dbReference type="SAM" id="MobiDB-lite"/>
    </source>
</evidence>
<proteinExistence type="predicted"/>
<evidence type="ECO:0008006" key="6">
    <source>
        <dbReference type="Google" id="ProtNLM"/>
    </source>
</evidence>
<dbReference type="eggNOG" id="COG3039">
    <property type="taxonomic scope" value="Bacteria"/>
</dbReference>
<name>B8IGH7_METNO</name>
<gene>
    <name evidence="4" type="ordered locus">Mnod_0852</name>
</gene>
<organism evidence="4 5">
    <name type="scientific">Methylobacterium nodulans (strain LMG 21967 / CNCM I-2342 / ORS 2060)</name>
    <dbReference type="NCBI Taxonomy" id="460265"/>
    <lineage>
        <taxon>Bacteria</taxon>
        <taxon>Pseudomonadati</taxon>
        <taxon>Pseudomonadota</taxon>
        <taxon>Alphaproteobacteria</taxon>
        <taxon>Hyphomicrobiales</taxon>
        <taxon>Methylobacteriaceae</taxon>
        <taxon>Methylobacterium</taxon>
    </lineage>
</organism>
<evidence type="ECO:0000313" key="4">
    <source>
        <dbReference type="EMBL" id="ACL55877.1"/>
    </source>
</evidence>
<dbReference type="AlphaFoldDB" id="B8IGH7"/>
<dbReference type="Pfam" id="PF05598">
    <property type="entry name" value="DUF772"/>
    <property type="match status" value="1"/>
</dbReference>
<feature type="region of interest" description="Disordered" evidence="1">
    <location>
        <begin position="262"/>
        <end position="285"/>
    </location>
</feature>
<dbReference type="KEGG" id="mno:Mnod_0852"/>
<feature type="domain" description="Transposase DDE" evidence="3">
    <location>
        <begin position="406"/>
        <end position="530"/>
    </location>
</feature>
<protein>
    <recommendedName>
        <fullName evidence="6">Transposase IS4 family protein</fullName>
    </recommendedName>
</protein>
<evidence type="ECO:0000259" key="2">
    <source>
        <dbReference type="Pfam" id="PF05598"/>
    </source>
</evidence>